<proteinExistence type="predicted"/>
<evidence type="ECO:0000313" key="2">
    <source>
        <dbReference type="Proteomes" id="UP001178507"/>
    </source>
</evidence>
<dbReference type="AlphaFoldDB" id="A0AA36J2V8"/>
<dbReference type="EMBL" id="CAUJNA010003291">
    <property type="protein sequence ID" value="CAJ1398114.1"/>
    <property type="molecule type" value="Genomic_DNA"/>
</dbReference>
<comment type="caution">
    <text evidence="1">The sequence shown here is derived from an EMBL/GenBank/DDBJ whole genome shotgun (WGS) entry which is preliminary data.</text>
</comment>
<organism evidence="1 2">
    <name type="scientific">Effrenium voratum</name>
    <dbReference type="NCBI Taxonomy" id="2562239"/>
    <lineage>
        <taxon>Eukaryota</taxon>
        <taxon>Sar</taxon>
        <taxon>Alveolata</taxon>
        <taxon>Dinophyceae</taxon>
        <taxon>Suessiales</taxon>
        <taxon>Symbiodiniaceae</taxon>
        <taxon>Effrenium</taxon>
    </lineage>
</organism>
<dbReference type="SUPFAM" id="SSF82185">
    <property type="entry name" value="Histone H3 K4-specific methyltransferase SET7/9 N-terminal domain"/>
    <property type="match status" value="1"/>
</dbReference>
<evidence type="ECO:0000313" key="1">
    <source>
        <dbReference type="EMBL" id="CAJ1398114.1"/>
    </source>
</evidence>
<name>A0AA36J2V8_9DINO</name>
<reference evidence="1" key="1">
    <citation type="submission" date="2023-08" db="EMBL/GenBank/DDBJ databases">
        <authorList>
            <person name="Chen Y."/>
            <person name="Shah S."/>
            <person name="Dougan E. K."/>
            <person name="Thang M."/>
            <person name="Chan C."/>
        </authorList>
    </citation>
    <scope>NUCLEOTIDE SEQUENCE</scope>
</reference>
<gene>
    <name evidence="1" type="ORF">EVOR1521_LOCUS21984</name>
</gene>
<protein>
    <submittedName>
        <fullName evidence="1">Uncharacterized protein</fullName>
    </submittedName>
</protein>
<keyword evidence="2" id="KW-1185">Reference proteome</keyword>
<sequence length="165" mass="19060">MWQMRDIPFQRFDQLYEGPEFADARFAELVPWGRDQTFTGLAHGTPKGEHTPHGWGVLEHHEGFMQACAVWRDGVADGPGMWSSIVEGKEQCGYGAWVQGKRHGYFALVKEGGVYVEDYDMGELKRRIKWRKDKLHLQCARCRMLFVPCANSPEEKLCRFHLSKN</sequence>
<dbReference type="Proteomes" id="UP001178507">
    <property type="component" value="Unassembled WGS sequence"/>
</dbReference>
<accession>A0AA36J2V8</accession>